<feature type="domain" description="Peptidase S1" evidence="8">
    <location>
        <begin position="304"/>
        <end position="471"/>
    </location>
</feature>
<dbReference type="GO" id="GO:0004252">
    <property type="term" value="F:serine-type endopeptidase activity"/>
    <property type="evidence" value="ECO:0007669"/>
    <property type="project" value="InterPro"/>
</dbReference>
<evidence type="ECO:0000256" key="5">
    <source>
        <dbReference type="ARBA" id="ARBA00022825"/>
    </source>
</evidence>
<gene>
    <name evidence="10" type="ORF">DX912_09755</name>
</gene>
<comment type="similarity">
    <text evidence="1">Belongs to the peptidase S1 family.</text>
</comment>
<sequence length="490" mass="51781">MRRRRGLHARPCFTSFRQFSDSKSLRSRSASQKSACNRPAIGACGELHTLLAKPTAASVVRAVRLHPDHAVIAKSPAIRPSTSGVMPMRKFASWARRGLILLSPIPLFAAMTAHAADPSDTLHASVRAAMERDLNLTSNQLSQYLRIERLANVQEKQLAKAQGRAFAGSWIERKANGEFHVVVATTSLRAAKGTADVEVRNARHSLVQLETAKGQLDGLLARAGKVPAGVYGWYVDLPRNSLVVSVGKGREQAGIDFVAASGADVQTVRIETAEEQPSLRVALEGGLGYLRNPGDGYLYACSIGFPVTQGGYVTAGHCGDAGEPVYFEPSQWTLGPKIGSFVASSFPAAGQTGNDFAWVKVDSGHTLAPTVDGYGNGDVTVRGSTEAAVGAAICRSGRTTGWRCGTIEAKNQTVSYSTGETILNLTRTTACSEGGDSGGSFITGAGQAQGVLSGGSGSCKGKTPNNRTRSFYQPVLPILQNYNLTLLTGT</sequence>
<reference evidence="10 11" key="1">
    <citation type="submission" date="2018-08" db="EMBL/GenBank/DDBJ databases">
        <title>Lysobacter soli KCTC 22011, whole genome shotgun sequence.</title>
        <authorList>
            <person name="Zhang X."/>
            <person name="Feng G."/>
            <person name="Zhu H."/>
        </authorList>
    </citation>
    <scope>NUCLEOTIDE SEQUENCE [LARGE SCALE GENOMIC DNA]</scope>
    <source>
        <strain evidence="10 11">KCTC 22011</strain>
    </source>
</reference>
<dbReference type="AlphaFoldDB" id="A0A3D8VDV9"/>
<dbReference type="GO" id="GO:0005576">
    <property type="term" value="C:extracellular region"/>
    <property type="evidence" value="ECO:0007669"/>
    <property type="project" value="InterPro"/>
</dbReference>
<evidence type="ECO:0000256" key="3">
    <source>
        <dbReference type="ARBA" id="ARBA00022729"/>
    </source>
</evidence>
<keyword evidence="5" id="KW-0720">Serine protease</keyword>
<dbReference type="SUPFAM" id="SSF54806">
    <property type="entry name" value="Alpha-lytic protease prodomain"/>
    <property type="match status" value="2"/>
</dbReference>
<dbReference type="Gene3D" id="3.30.300.50">
    <property type="match status" value="2"/>
</dbReference>
<dbReference type="Pfam" id="PF02983">
    <property type="entry name" value="Pro_Al_protease"/>
    <property type="match status" value="1"/>
</dbReference>
<evidence type="ECO:0000256" key="7">
    <source>
        <dbReference type="ARBA" id="ARBA00023157"/>
    </source>
</evidence>
<feature type="domain" description="Peptidase S1A alpha-lytic prodomain" evidence="9">
    <location>
        <begin position="204"/>
        <end position="264"/>
    </location>
</feature>
<dbReference type="Pfam" id="PF00089">
    <property type="entry name" value="Trypsin"/>
    <property type="match status" value="1"/>
</dbReference>
<dbReference type="InterPro" id="IPR037295">
    <property type="entry name" value="Alpha-lytic_protease_prodomain"/>
</dbReference>
<dbReference type="CDD" id="cd21112">
    <property type="entry name" value="alphaLP-like"/>
    <property type="match status" value="1"/>
</dbReference>
<evidence type="ECO:0000256" key="1">
    <source>
        <dbReference type="ARBA" id="ARBA00007664"/>
    </source>
</evidence>
<dbReference type="InterPro" id="IPR043504">
    <property type="entry name" value="Peptidase_S1_PA_chymotrypsin"/>
</dbReference>
<evidence type="ECO:0000256" key="6">
    <source>
        <dbReference type="ARBA" id="ARBA00023145"/>
    </source>
</evidence>
<comment type="caution">
    <text evidence="10">The sequence shown here is derived from an EMBL/GenBank/DDBJ whole genome shotgun (WGS) entry which is preliminary data.</text>
</comment>
<dbReference type="InterPro" id="IPR004236">
    <property type="entry name" value="Pept_S1_alpha_lytic"/>
</dbReference>
<organism evidence="10 11">
    <name type="scientific">Lysobacter soli</name>
    <dbReference type="NCBI Taxonomy" id="453783"/>
    <lineage>
        <taxon>Bacteria</taxon>
        <taxon>Pseudomonadati</taxon>
        <taxon>Pseudomonadota</taxon>
        <taxon>Gammaproteobacteria</taxon>
        <taxon>Lysobacterales</taxon>
        <taxon>Lysobacteraceae</taxon>
        <taxon>Lysobacter</taxon>
    </lineage>
</organism>
<dbReference type="PRINTS" id="PR00861">
    <property type="entry name" value="ALYTICPTASE"/>
</dbReference>
<dbReference type="InterPro" id="IPR035070">
    <property type="entry name" value="Streptogrisin_prodomain"/>
</dbReference>
<keyword evidence="11" id="KW-1185">Reference proteome</keyword>
<dbReference type="InterPro" id="IPR001254">
    <property type="entry name" value="Trypsin_dom"/>
</dbReference>
<evidence type="ECO:0000313" key="10">
    <source>
        <dbReference type="EMBL" id="RDY67540.1"/>
    </source>
</evidence>
<keyword evidence="2" id="KW-0645">Protease</keyword>
<proteinExistence type="inferred from homology"/>
<evidence type="ECO:0000313" key="11">
    <source>
        <dbReference type="Proteomes" id="UP000256829"/>
    </source>
</evidence>
<keyword evidence="6" id="KW-0865">Zymogen</keyword>
<protein>
    <submittedName>
        <fullName evidence="10">S1 family peptidase</fullName>
    </submittedName>
</protein>
<dbReference type="Gene3D" id="2.40.10.10">
    <property type="entry name" value="Trypsin-like serine proteases"/>
    <property type="match status" value="2"/>
</dbReference>
<dbReference type="EMBL" id="QTJR01000005">
    <property type="protein sequence ID" value="RDY67540.1"/>
    <property type="molecule type" value="Genomic_DNA"/>
</dbReference>
<dbReference type="GO" id="GO:0006508">
    <property type="term" value="P:proteolysis"/>
    <property type="evidence" value="ECO:0007669"/>
    <property type="project" value="UniProtKB-KW"/>
</dbReference>
<keyword evidence="4" id="KW-0378">Hydrolase</keyword>
<accession>A0A3D8VDV9</accession>
<evidence type="ECO:0000256" key="2">
    <source>
        <dbReference type="ARBA" id="ARBA00022670"/>
    </source>
</evidence>
<evidence type="ECO:0000256" key="4">
    <source>
        <dbReference type="ARBA" id="ARBA00022801"/>
    </source>
</evidence>
<keyword evidence="7" id="KW-1015">Disulfide bond</keyword>
<dbReference type="InterPro" id="IPR009003">
    <property type="entry name" value="Peptidase_S1_PA"/>
</dbReference>
<name>A0A3D8VDV9_9GAMM</name>
<keyword evidence="3" id="KW-0732">Signal</keyword>
<evidence type="ECO:0000259" key="9">
    <source>
        <dbReference type="Pfam" id="PF02983"/>
    </source>
</evidence>
<dbReference type="SUPFAM" id="SSF50494">
    <property type="entry name" value="Trypsin-like serine proteases"/>
    <property type="match status" value="1"/>
</dbReference>
<evidence type="ECO:0000259" key="8">
    <source>
        <dbReference type="Pfam" id="PF00089"/>
    </source>
</evidence>
<dbReference type="Proteomes" id="UP000256829">
    <property type="component" value="Unassembled WGS sequence"/>
</dbReference>
<dbReference type="InterPro" id="IPR001316">
    <property type="entry name" value="Pept_S1A_streptogrisin"/>
</dbReference>